<organism evidence="2 3">
    <name type="scientific">Eleusine coracana subsp. coracana</name>
    <dbReference type="NCBI Taxonomy" id="191504"/>
    <lineage>
        <taxon>Eukaryota</taxon>
        <taxon>Viridiplantae</taxon>
        <taxon>Streptophyta</taxon>
        <taxon>Embryophyta</taxon>
        <taxon>Tracheophyta</taxon>
        <taxon>Spermatophyta</taxon>
        <taxon>Magnoliopsida</taxon>
        <taxon>Liliopsida</taxon>
        <taxon>Poales</taxon>
        <taxon>Poaceae</taxon>
        <taxon>PACMAD clade</taxon>
        <taxon>Chloridoideae</taxon>
        <taxon>Cynodonteae</taxon>
        <taxon>Eleusininae</taxon>
        <taxon>Eleusine</taxon>
    </lineage>
</organism>
<accession>A0AAV5ERK4</accession>
<gene>
    <name evidence="2" type="primary">gb12513</name>
    <name evidence="2" type="ORF">PR202_gb12513</name>
</gene>
<dbReference type="AlphaFoldDB" id="A0AAV5ERK4"/>
<name>A0AAV5ERK4_ELECO</name>
<dbReference type="PANTHER" id="PTHR47169">
    <property type="entry name" value="OS01G0541250 PROTEIN"/>
    <property type="match status" value="1"/>
</dbReference>
<dbReference type="Gene3D" id="3.30.420.10">
    <property type="entry name" value="Ribonuclease H-like superfamily/Ribonuclease H"/>
    <property type="match status" value="1"/>
</dbReference>
<evidence type="ECO:0000259" key="1">
    <source>
        <dbReference type="Pfam" id="PF24964"/>
    </source>
</evidence>
<feature type="domain" description="DUF7769" evidence="1">
    <location>
        <begin position="16"/>
        <end position="63"/>
    </location>
</feature>
<protein>
    <recommendedName>
        <fullName evidence="1">DUF7769 domain-containing protein</fullName>
    </recommendedName>
</protein>
<dbReference type="InterPro" id="IPR036397">
    <property type="entry name" value="RNaseH_sf"/>
</dbReference>
<evidence type="ECO:0000313" key="3">
    <source>
        <dbReference type="Proteomes" id="UP001054889"/>
    </source>
</evidence>
<reference evidence="2" key="1">
    <citation type="journal article" date="2018" name="DNA Res.">
        <title>Multiple hybrid de novo genome assembly of finger millet, an orphan allotetraploid crop.</title>
        <authorList>
            <person name="Hatakeyama M."/>
            <person name="Aluri S."/>
            <person name="Balachadran M.T."/>
            <person name="Sivarajan S.R."/>
            <person name="Patrignani A."/>
            <person name="Gruter S."/>
            <person name="Poveda L."/>
            <person name="Shimizu-Inatsugi R."/>
            <person name="Baeten J."/>
            <person name="Francoijs K.J."/>
            <person name="Nataraja K.N."/>
            <person name="Reddy Y.A.N."/>
            <person name="Phadnis S."/>
            <person name="Ravikumar R.L."/>
            <person name="Schlapbach R."/>
            <person name="Sreeman S.M."/>
            <person name="Shimizu K.K."/>
        </authorList>
    </citation>
    <scope>NUCLEOTIDE SEQUENCE</scope>
</reference>
<reference evidence="2" key="2">
    <citation type="submission" date="2021-12" db="EMBL/GenBank/DDBJ databases">
        <title>Resequencing data analysis of finger millet.</title>
        <authorList>
            <person name="Hatakeyama M."/>
            <person name="Aluri S."/>
            <person name="Balachadran M.T."/>
            <person name="Sivarajan S.R."/>
            <person name="Poveda L."/>
            <person name="Shimizu-Inatsugi R."/>
            <person name="Schlapbach R."/>
            <person name="Sreeman S.M."/>
            <person name="Shimizu K.K."/>
        </authorList>
    </citation>
    <scope>NUCLEOTIDE SEQUENCE</scope>
</reference>
<dbReference type="Proteomes" id="UP001054889">
    <property type="component" value="Unassembled WGS sequence"/>
</dbReference>
<keyword evidence="3" id="KW-1185">Reference proteome</keyword>
<dbReference type="PANTHER" id="PTHR47169:SF2">
    <property type="entry name" value="OS01G0541250 PROTEIN"/>
    <property type="match status" value="1"/>
</dbReference>
<proteinExistence type="predicted"/>
<sequence length="310" mass="36182">MNFLTGANGTKRRTYPDDEKFTIYAAILARTDPPVLHHGVIKEVAAMFGMPTRTVQKIWHKGQHGGFEELKDKRKKNSGRKKIEISPEAIKNVDLKDRTTLKDLAEKLGVKKSTLHNRFKEGCFRRHTNDIKFTLTSDNMKARVQYCLSMLRETNDGGKTFDPMYNTIYIDEKWFYRTRRNQKYYLANDEQRPRRSVKSKNFIEKVMFLAVITRPRYDNDGHCIFDGKIGIFPFTIVEPAKRKSQNRPRGENFCIQKIKVSFCFVYNLKKIFLFPCRNDDHKGYDISEKGALSRVFDPQGNSCYQSQMAS</sequence>
<dbReference type="InterPro" id="IPR056671">
    <property type="entry name" value="DUF7769"/>
</dbReference>
<dbReference type="GO" id="GO:0003676">
    <property type="term" value="F:nucleic acid binding"/>
    <property type="evidence" value="ECO:0007669"/>
    <property type="project" value="InterPro"/>
</dbReference>
<evidence type="ECO:0000313" key="2">
    <source>
        <dbReference type="EMBL" id="GJN24751.1"/>
    </source>
</evidence>
<comment type="caution">
    <text evidence="2">The sequence shown here is derived from an EMBL/GenBank/DDBJ whole genome shotgun (WGS) entry which is preliminary data.</text>
</comment>
<dbReference type="Pfam" id="PF24964">
    <property type="entry name" value="DUF7769"/>
    <property type="match status" value="1"/>
</dbReference>
<dbReference type="EMBL" id="BQKI01000077">
    <property type="protein sequence ID" value="GJN24751.1"/>
    <property type="molecule type" value="Genomic_DNA"/>
</dbReference>